<gene>
    <name evidence="1" type="ORF">EDD18DRAFT_1108881</name>
</gene>
<dbReference type="AlphaFoldDB" id="A0AA39PXP0"/>
<reference evidence="1" key="1">
    <citation type="submission" date="2023-06" db="EMBL/GenBank/DDBJ databases">
        <authorList>
            <consortium name="Lawrence Berkeley National Laboratory"/>
            <person name="Ahrendt S."/>
            <person name="Sahu N."/>
            <person name="Indic B."/>
            <person name="Wong-Bajracharya J."/>
            <person name="Merenyi Z."/>
            <person name="Ke H.-M."/>
            <person name="Monk M."/>
            <person name="Kocsube S."/>
            <person name="Drula E."/>
            <person name="Lipzen A."/>
            <person name="Balint B."/>
            <person name="Henrissat B."/>
            <person name="Andreopoulos B."/>
            <person name="Martin F.M."/>
            <person name="Harder C.B."/>
            <person name="Rigling D."/>
            <person name="Ford K.L."/>
            <person name="Foster G.D."/>
            <person name="Pangilinan J."/>
            <person name="Papanicolaou A."/>
            <person name="Barry K."/>
            <person name="LaButti K."/>
            <person name="Viragh M."/>
            <person name="Koriabine M."/>
            <person name="Yan M."/>
            <person name="Riley R."/>
            <person name="Champramary S."/>
            <person name="Plett K.L."/>
            <person name="Tsai I.J."/>
            <person name="Slot J."/>
            <person name="Sipos G."/>
            <person name="Plett J."/>
            <person name="Nagy L.G."/>
            <person name="Grigoriev I.V."/>
        </authorList>
    </citation>
    <scope>NUCLEOTIDE SEQUENCE</scope>
    <source>
        <strain evidence="1">HWK02</strain>
    </source>
</reference>
<dbReference type="Gene3D" id="3.60.15.10">
    <property type="entry name" value="Ribonuclease Z/Hydroxyacylglutathione hydrolase-like"/>
    <property type="match status" value="1"/>
</dbReference>
<keyword evidence="2" id="KW-1185">Reference proteome</keyword>
<sequence>MYIHFQWYNRRVEIYVVFLKDKQCDSKLKAMTYRIRICLIYDLFIHGSLNGLARHTILFYLRNNPRIYFISVGVLRVSSKTEVDAVIVSANSLREYPRQAGTTRILVTRATHEKHQRKINRYGRSCFFPPRGYTKGGCHRFECIENASKNITTTRFARTQFLAEFSVKGTRIPFVPAIDTRPASHPAEYYVVITSPHFTNRGLCDQGKPLCSSWAVEDEGKGVSFSGSIGYVYSKDGEDRAEGPMCPALKEIEEHFNSVKLSLNPIRLSLLPFEPPPYKRSRHDPDEGIFDNSELLWGSRYRSDNGP</sequence>
<dbReference type="Proteomes" id="UP001175228">
    <property type="component" value="Unassembled WGS sequence"/>
</dbReference>
<accession>A0AA39PXP0</accession>
<protein>
    <submittedName>
        <fullName evidence="1">Uncharacterized protein</fullName>
    </submittedName>
</protein>
<dbReference type="InterPro" id="IPR036866">
    <property type="entry name" value="RibonucZ/Hydroxyglut_hydro"/>
</dbReference>
<evidence type="ECO:0000313" key="1">
    <source>
        <dbReference type="EMBL" id="KAK0492497.1"/>
    </source>
</evidence>
<evidence type="ECO:0000313" key="2">
    <source>
        <dbReference type="Proteomes" id="UP001175228"/>
    </source>
</evidence>
<organism evidence="1 2">
    <name type="scientific">Armillaria luteobubalina</name>
    <dbReference type="NCBI Taxonomy" id="153913"/>
    <lineage>
        <taxon>Eukaryota</taxon>
        <taxon>Fungi</taxon>
        <taxon>Dikarya</taxon>
        <taxon>Basidiomycota</taxon>
        <taxon>Agaricomycotina</taxon>
        <taxon>Agaricomycetes</taxon>
        <taxon>Agaricomycetidae</taxon>
        <taxon>Agaricales</taxon>
        <taxon>Marasmiineae</taxon>
        <taxon>Physalacriaceae</taxon>
        <taxon>Armillaria</taxon>
    </lineage>
</organism>
<name>A0AA39PXP0_9AGAR</name>
<comment type="caution">
    <text evidence="1">The sequence shown here is derived from an EMBL/GenBank/DDBJ whole genome shotgun (WGS) entry which is preliminary data.</text>
</comment>
<proteinExistence type="predicted"/>
<dbReference type="EMBL" id="JAUEPU010000029">
    <property type="protein sequence ID" value="KAK0492497.1"/>
    <property type="molecule type" value="Genomic_DNA"/>
</dbReference>